<feature type="binding site" evidence="12">
    <location>
        <position position="433"/>
    </location>
    <ligand>
        <name>Zn(2+)</name>
        <dbReference type="ChEBI" id="CHEBI:29105"/>
        <note>catalytic</note>
    </ligand>
</feature>
<keyword evidence="6 13" id="KW-0732">Signal</keyword>
<evidence type="ECO:0000256" key="3">
    <source>
        <dbReference type="ARBA" id="ARBA00022525"/>
    </source>
</evidence>
<dbReference type="InterPro" id="IPR027268">
    <property type="entry name" value="Peptidase_M4/M1_CTD_sf"/>
</dbReference>
<dbReference type="PRINTS" id="PR00999">
    <property type="entry name" value="FUNGALYSIN"/>
</dbReference>
<dbReference type="SUPFAM" id="SSF55486">
    <property type="entry name" value="Metalloproteases ('zincins'), catalytic domain"/>
    <property type="match status" value="1"/>
</dbReference>
<dbReference type="Pfam" id="PF07504">
    <property type="entry name" value="FTP"/>
    <property type="match status" value="1"/>
</dbReference>
<keyword evidence="7 13" id="KW-0378">Hydrolase</keyword>
<name>A0A8H7LGU5_9AGAM</name>
<keyword evidence="3 13" id="KW-0964">Secreted</keyword>
<keyword evidence="9 13" id="KW-0482">Metalloprotease</keyword>
<evidence type="ECO:0000256" key="12">
    <source>
        <dbReference type="PIRSR" id="PIRSR601842-2"/>
    </source>
</evidence>
<dbReference type="CDD" id="cd09596">
    <property type="entry name" value="M36"/>
    <property type="match status" value="1"/>
</dbReference>
<feature type="signal peptide" evidence="13">
    <location>
        <begin position="1"/>
        <end position="20"/>
    </location>
</feature>
<dbReference type="GO" id="GO:0006508">
    <property type="term" value="P:proteolysis"/>
    <property type="evidence" value="ECO:0007669"/>
    <property type="project" value="UniProtKB-KW"/>
</dbReference>
<evidence type="ECO:0000313" key="16">
    <source>
        <dbReference type="Proteomes" id="UP000650582"/>
    </source>
</evidence>
<dbReference type="InterPro" id="IPR001842">
    <property type="entry name" value="Peptidase_M36"/>
</dbReference>
<comment type="subcellular location">
    <subcellularLocation>
        <location evidence="1 13">Secreted</location>
    </subcellularLocation>
</comment>
<evidence type="ECO:0000256" key="1">
    <source>
        <dbReference type="ARBA" id="ARBA00004613"/>
    </source>
</evidence>
<evidence type="ECO:0000256" key="2">
    <source>
        <dbReference type="ARBA" id="ARBA00006006"/>
    </source>
</evidence>
<comment type="caution">
    <text evidence="15">The sequence shown here is derived from an EMBL/GenBank/DDBJ whole genome shotgun (WGS) entry which is preliminary data.</text>
</comment>
<comment type="cofactor">
    <cofactor evidence="12">
        <name>Zn(2+)</name>
        <dbReference type="ChEBI" id="CHEBI:29105"/>
    </cofactor>
    <text evidence="12">Binds 1 zinc ion per subunit.</text>
</comment>
<keyword evidence="5 12" id="KW-0479">Metal-binding</keyword>
<sequence length="598" mass="65127">MTPLVRLTALALLISSGVIAVPWDPAVRHTTHRSRSVGPKAIKASAYQPESTYETYGVNGIDHPLSKRGITVSPQEAAKSFLASKLGLDASELVRRAGHIDNSTRVANEYFRQQFNGIPVANAVANVAVKDDKVLSFGASFIKATSIAPTTPKFPKQNAIAKAESLTGAKYNSFPVGLEYFAKDTDQVVLTHTVQVQNTATMEWYLVYIDASNGDVVNLVDFTAEASYRVIPFTSQDPREGFQVINNPHDPVSSPNGWHQYGSTKTTDTSGNNVISYASSTGETTTQSSATNNYNYEFNPKAEPNVSPNLDAARVNAFYISNMVHDLTYRYGFTESSYNFQQNNNGLGGAQGDRVYILVQDSLITNNAAFSTPPDGQPGVMRTFFWTYTSPRRDGALENDIITHEYGHGISNRLTGGGTAICLQTTEAAGLGEGWSDALAEWTEQTSGKEKDFTLGSYVNTQSIRTYPYSTNMTTNPRTYATLKGLGDDDLHSIGEVWALIWHEIYVALIAKYGFTTNKNDPMLSAGNTVALHLFIDGLKLQPCNPTFISARDAVIQADANRYSGANKCLLWKAYAKRGLGYGATTTKVNSMTVPQGC</sequence>
<feature type="chain" id="PRO_5034732046" description="Extracellular metalloproteinase" evidence="13">
    <location>
        <begin position="21"/>
        <end position="598"/>
    </location>
</feature>
<feature type="binding site" evidence="12">
    <location>
        <position position="225"/>
    </location>
    <ligand>
        <name>Zn(2+)</name>
        <dbReference type="ChEBI" id="CHEBI:29105"/>
        <note>catalytic</note>
    </ligand>
</feature>
<evidence type="ECO:0000256" key="4">
    <source>
        <dbReference type="ARBA" id="ARBA00022670"/>
    </source>
</evidence>
<feature type="binding site" evidence="12">
    <location>
        <position position="404"/>
    </location>
    <ligand>
        <name>Zn(2+)</name>
        <dbReference type="ChEBI" id="CHEBI:29105"/>
        <note>catalytic</note>
    </ligand>
</feature>
<dbReference type="Pfam" id="PF02128">
    <property type="entry name" value="Peptidase_M36"/>
    <property type="match status" value="1"/>
</dbReference>
<dbReference type="GO" id="GO:0004222">
    <property type="term" value="F:metalloendopeptidase activity"/>
    <property type="evidence" value="ECO:0007669"/>
    <property type="project" value="InterPro"/>
</dbReference>
<dbReference type="GO" id="GO:0005615">
    <property type="term" value="C:extracellular space"/>
    <property type="evidence" value="ECO:0007669"/>
    <property type="project" value="InterPro"/>
</dbReference>
<dbReference type="InterPro" id="IPR050371">
    <property type="entry name" value="Fungal_virulence_M36"/>
</dbReference>
<evidence type="ECO:0000256" key="6">
    <source>
        <dbReference type="ARBA" id="ARBA00022729"/>
    </source>
</evidence>
<dbReference type="AlphaFoldDB" id="A0A8H7LGU5"/>
<accession>A0A8H7LGU5</accession>
<dbReference type="Proteomes" id="UP000650582">
    <property type="component" value="Unassembled WGS sequence"/>
</dbReference>
<feature type="domain" description="FTP" evidence="14">
    <location>
        <begin position="109"/>
        <end position="141"/>
    </location>
</feature>
<evidence type="ECO:0000256" key="13">
    <source>
        <dbReference type="RuleBase" id="RU364017"/>
    </source>
</evidence>
<evidence type="ECO:0000259" key="14">
    <source>
        <dbReference type="Pfam" id="PF07504"/>
    </source>
</evidence>
<evidence type="ECO:0000256" key="9">
    <source>
        <dbReference type="ARBA" id="ARBA00023049"/>
    </source>
</evidence>
<dbReference type="EMBL" id="JACYCC010000217">
    <property type="protein sequence ID" value="KAF8671677.1"/>
    <property type="molecule type" value="Genomic_DNA"/>
</dbReference>
<keyword evidence="4 13" id="KW-0645">Protease</keyword>
<evidence type="ECO:0000256" key="10">
    <source>
        <dbReference type="ARBA" id="ARBA00023145"/>
    </source>
</evidence>
<feature type="active site" evidence="11">
    <location>
        <position position="405"/>
    </location>
</feature>
<dbReference type="Gene3D" id="3.10.170.10">
    <property type="match status" value="1"/>
</dbReference>
<evidence type="ECO:0000256" key="11">
    <source>
        <dbReference type="PIRSR" id="PIRSR601842-1"/>
    </source>
</evidence>
<proteinExistence type="inferred from homology"/>
<dbReference type="PANTHER" id="PTHR33478:SF1">
    <property type="entry name" value="EXTRACELLULAR METALLOPROTEINASE MEP"/>
    <property type="match status" value="1"/>
</dbReference>
<keyword evidence="10 13" id="KW-0865">Zymogen</keyword>
<dbReference type="EC" id="3.4.24.-" evidence="13"/>
<evidence type="ECO:0000256" key="7">
    <source>
        <dbReference type="ARBA" id="ARBA00022801"/>
    </source>
</evidence>
<reference evidence="15" key="1">
    <citation type="submission" date="2020-09" db="EMBL/GenBank/DDBJ databases">
        <title>Comparative genome analyses of four rice-infecting Rhizoctonia solani isolates reveal extensive enrichment of homogalacturonan modification genes.</title>
        <authorList>
            <person name="Lee D.-Y."/>
            <person name="Jeon J."/>
            <person name="Kim K.-T."/>
            <person name="Cheong K."/>
            <person name="Song H."/>
            <person name="Choi G."/>
            <person name="Ko J."/>
            <person name="Opiyo S.O."/>
            <person name="Zuo S."/>
            <person name="Madhav S."/>
            <person name="Lee Y.-H."/>
            <person name="Wang G.-L."/>
        </authorList>
    </citation>
    <scope>NUCLEOTIDE SEQUENCE</scope>
    <source>
        <strain evidence="15">AG1-IA YN-7</strain>
    </source>
</reference>
<feature type="binding site" evidence="12">
    <location>
        <position position="408"/>
    </location>
    <ligand>
        <name>Zn(2+)</name>
        <dbReference type="ChEBI" id="CHEBI:29105"/>
        <note>catalytic</note>
    </ligand>
</feature>
<evidence type="ECO:0000256" key="8">
    <source>
        <dbReference type="ARBA" id="ARBA00022833"/>
    </source>
</evidence>
<protein>
    <recommendedName>
        <fullName evidence="13">Extracellular metalloproteinase</fullName>
        <ecNumber evidence="13">3.4.24.-</ecNumber>
    </recommendedName>
    <alternativeName>
        <fullName evidence="13">Fungalysin</fullName>
    </alternativeName>
</protein>
<dbReference type="Gene3D" id="1.10.390.10">
    <property type="entry name" value="Neutral Protease Domain 2"/>
    <property type="match status" value="1"/>
</dbReference>
<organism evidence="15 16">
    <name type="scientific">Rhizoctonia solani</name>
    <dbReference type="NCBI Taxonomy" id="456999"/>
    <lineage>
        <taxon>Eukaryota</taxon>
        <taxon>Fungi</taxon>
        <taxon>Dikarya</taxon>
        <taxon>Basidiomycota</taxon>
        <taxon>Agaricomycotina</taxon>
        <taxon>Agaricomycetes</taxon>
        <taxon>Cantharellales</taxon>
        <taxon>Ceratobasidiaceae</taxon>
        <taxon>Rhizoctonia</taxon>
    </lineage>
</organism>
<keyword evidence="8 12" id="KW-0862">Zinc</keyword>
<dbReference type="GO" id="GO:0008270">
    <property type="term" value="F:zinc ion binding"/>
    <property type="evidence" value="ECO:0007669"/>
    <property type="project" value="InterPro"/>
</dbReference>
<comment type="similarity">
    <text evidence="2 13">Belongs to the peptidase M36 family.</text>
</comment>
<evidence type="ECO:0000313" key="15">
    <source>
        <dbReference type="EMBL" id="KAF8671677.1"/>
    </source>
</evidence>
<dbReference type="InterPro" id="IPR011096">
    <property type="entry name" value="FTP_domain"/>
</dbReference>
<gene>
    <name evidence="15" type="ORF">RHS04_08163</name>
</gene>
<evidence type="ECO:0000256" key="5">
    <source>
        <dbReference type="ARBA" id="ARBA00022723"/>
    </source>
</evidence>
<dbReference type="PANTHER" id="PTHR33478">
    <property type="entry name" value="EXTRACELLULAR METALLOPROTEINASE MEP"/>
    <property type="match status" value="1"/>
</dbReference>